<comment type="caution">
    <text evidence="2">The sequence shown here is derived from an EMBL/GenBank/DDBJ whole genome shotgun (WGS) entry which is preliminary data.</text>
</comment>
<reference evidence="2 3" key="1">
    <citation type="submission" date="2020-07" db="EMBL/GenBank/DDBJ databases">
        <title>Sequencing the genomes of 1000 actinobacteria strains.</title>
        <authorList>
            <person name="Klenk H.-P."/>
        </authorList>
    </citation>
    <scope>NUCLEOTIDE SEQUENCE [LARGE SCALE GENOMIC DNA]</scope>
    <source>
        <strain evidence="2 3">DSM 8598</strain>
    </source>
</reference>
<dbReference type="AlphaFoldDB" id="A0A852WUU9"/>
<evidence type="ECO:0000313" key="2">
    <source>
        <dbReference type="EMBL" id="NYG21709.1"/>
    </source>
</evidence>
<dbReference type="EMBL" id="JACCFI010000001">
    <property type="protein sequence ID" value="NYG21709.1"/>
    <property type="molecule type" value="Genomic_DNA"/>
</dbReference>
<name>A0A852WUU9_9MICO</name>
<dbReference type="Proteomes" id="UP000549066">
    <property type="component" value="Unassembled WGS sequence"/>
</dbReference>
<sequence length="235" mass="26016">MLRARHEYSPATHRGAALTHRALTIIAPSRSRVPVWGPSLGHWPKVAAQRDLRASLRRARMRRKRADRGEAGRPRGSGRMFLNDSGLAGDPRAHRYESRASRRGVRELDGSGESRCGDLFCDSGFGPRPRRLGRPRSPIRLQTIGTRSRLKDPGMASRSISATGIGLRSRAAEPRFWSRSTGPARRNSIRGLMPGRRRSGLGLRRAVSRSNCGASGRWIGIRVPSHSVPSQLIRI</sequence>
<organism evidence="2 3">
    <name type="scientific">Agromyces hippuratus</name>
    <dbReference type="NCBI Taxonomy" id="286438"/>
    <lineage>
        <taxon>Bacteria</taxon>
        <taxon>Bacillati</taxon>
        <taxon>Actinomycetota</taxon>
        <taxon>Actinomycetes</taxon>
        <taxon>Micrococcales</taxon>
        <taxon>Microbacteriaceae</taxon>
        <taxon>Agromyces</taxon>
    </lineage>
</organism>
<evidence type="ECO:0000313" key="3">
    <source>
        <dbReference type="Proteomes" id="UP000549066"/>
    </source>
</evidence>
<accession>A0A852WUU9</accession>
<evidence type="ECO:0000256" key="1">
    <source>
        <dbReference type="SAM" id="MobiDB-lite"/>
    </source>
</evidence>
<feature type="compositionally biased region" description="Basic and acidic residues" evidence="1">
    <location>
        <begin position="91"/>
        <end position="109"/>
    </location>
</feature>
<gene>
    <name evidence="2" type="ORF">BJY17_002456</name>
</gene>
<proteinExistence type="predicted"/>
<keyword evidence="3" id="KW-1185">Reference proteome</keyword>
<protein>
    <submittedName>
        <fullName evidence="2">Uncharacterized protein</fullName>
    </submittedName>
</protein>
<feature type="region of interest" description="Disordered" evidence="1">
    <location>
        <begin position="60"/>
        <end position="109"/>
    </location>
</feature>